<dbReference type="STRING" id="1284.SHYC_11765"/>
<comment type="caution">
    <text evidence="2">The sequence shown here is derived from an EMBL/GenBank/DDBJ whole genome shotgun (WGS) entry which is preliminary data.</text>
</comment>
<evidence type="ECO:0000259" key="1">
    <source>
        <dbReference type="Pfam" id="PF04326"/>
    </source>
</evidence>
<dbReference type="Pfam" id="PF04326">
    <property type="entry name" value="SLFN_AlbA_2"/>
    <property type="match status" value="1"/>
</dbReference>
<name>A0A0A8HVQ6_STAHY</name>
<dbReference type="Gene3D" id="3.30.565.60">
    <property type="match status" value="1"/>
</dbReference>
<feature type="domain" description="Schlafen AlbA-2" evidence="1">
    <location>
        <begin position="19"/>
        <end position="140"/>
    </location>
</feature>
<dbReference type="InterPro" id="IPR038461">
    <property type="entry name" value="Schlafen_AlbA_2_dom_sf"/>
</dbReference>
<dbReference type="Pfam" id="PF13749">
    <property type="entry name" value="HATPase_c_4"/>
    <property type="match status" value="1"/>
</dbReference>
<dbReference type="HOGENOM" id="CLU_042798_0_0_9"/>
<dbReference type="PANTHER" id="PTHR30595:SF6">
    <property type="entry name" value="SCHLAFEN ALBA-2 DOMAIN-CONTAINING PROTEIN"/>
    <property type="match status" value="1"/>
</dbReference>
<dbReference type="GeneID" id="41074116"/>
<dbReference type="InterPro" id="IPR038475">
    <property type="entry name" value="RecG_C_sf"/>
</dbReference>
<reference evidence="2 3" key="1">
    <citation type="journal article" date="2016" name="Front. Microbiol.">
        <title>Comprehensive Phylogenetic Analysis of Bovine Non-aureus Staphylococci Species Based on Whole-Genome Sequencing.</title>
        <authorList>
            <person name="Naushad S."/>
            <person name="Barkema H.W."/>
            <person name="Luby C."/>
            <person name="Condas L.A."/>
            <person name="Nobrega D.B."/>
            <person name="Carson D.A."/>
            <person name="De Buck J."/>
        </authorList>
    </citation>
    <scope>NUCLEOTIDE SEQUENCE [LARGE SCALE GENOMIC DNA]</scope>
    <source>
        <strain evidence="2 3">SNUC 5959</strain>
    </source>
</reference>
<protein>
    <submittedName>
        <fullName evidence="2">Transcriptional regulator</fullName>
    </submittedName>
</protein>
<dbReference type="AlphaFoldDB" id="A0A0A8HVQ6"/>
<evidence type="ECO:0000313" key="3">
    <source>
        <dbReference type="Proteomes" id="UP000285625"/>
    </source>
</evidence>
<dbReference type="EMBL" id="QXVO01000006">
    <property type="protein sequence ID" value="RIO47013.1"/>
    <property type="molecule type" value="Genomic_DNA"/>
</dbReference>
<gene>
    <name evidence="2" type="ORF">BUZ57_03225</name>
</gene>
<dbReference type="InterPro" id="IPR007421">
    <property type="entry name" value="Schlafen_AlbA_2_dom"/>
</dbReference>
<proteinExistence type="predicted"/>
<accession>A0A0A8HVQ6</accession>
<dbReference type="Proteomes" id="UP000285625">
    <property type="component" value="Unassembled WGS sequence"/>
</dbReference>
<dbReference type="RefSeq" id="WP_039647285.1">
    <property type="nucleotide sequence ID" value="NZ_CP008747.1"/>
</dbReference>
<evidence type="ECO:0000313" key="2">
    <source>
        <dbReference type="EMBL" id="RIO47013.1"/>
    </source>
</evidence>
<dbReference type="PANTHER" id="PTHR30595">
    <property type="entry name" value="GLPR-RELATED TRANSCRIPTIONAL REPRESSOR"/>
    <property type="match status" value="1"/>
</dbReference>
<dbReference type="KEGG" id="shu:SHYC_11765"/>
<dbReference type="Gene3D" id="3.30.950.30">
    <property type="entry name" value="Schlafen, AAA domain"/>
    <property type="match status" value="1"/>
</dbReference>
<organism evidence="2 3">
    <name type="scientific">Staphylococcus hyicus</name>
    <dbReference type="NCBI Taxonomy" id="1284"/>
    <lineage>
        <taxon>Bacteria</taxon>
        <taxon>Bacillati</taxon>
        <taxon>Bacillota</taxon>
        <taxon>Bacilli</taxon>
        <taxon>Bacillales</taxon>
        <taxon>Staphylococcaceae</taxon>
        <taxon>Staphylococcus</taxon>
    </lineage>
</organism>
<sequence>MKEEYLINVVNEKITNGIEDTVTEFKVNNKEPDMIGEYISALSNSATLADKDYAYVIWGVEDEKKSIVGTEFNHNEIKVGNEELLSWLNRVIKPSLHFSFHSIQIDEHNLTILRIPKATHQPIAFKSTEYIRIGSYKKKLKDFPEKEKNLWKKFQHLPFELQIAMDVENYDDIFELLNYSSYFNLLNQPVPDNEHLIIENFINDDLIKEKDGKISITNLGALLFAKNLNDFKHLKRKAPRVIKYKGNSKVETLHEQIGIKGYAAGFEGLIKYINNQLPRNEVIGEALRKEVPMYPELAVRELVANALIHQDFTVGGTGPVIEIFENRVEIVNPGTPLIKVERLLDSPPKSRNELLASLLRRMGICEERGTGIDKVVAQTEAYQLPAPTIDLYDEHVKITLLSYKDLNDMSKEEKIHATYMHACLKYVEKIYITNQTLRKRFGLDDKQNSVASRIIKEALNDGVIKPVDPDTSPRHMKYKPYWA</sequence>